<protein>
    <submittedName>
        <fullName evidence="1">Uncharacterized protein</fullName>
    </submittedName>
</protein>
<organism evidence="1 2">
    <name type="scientific">Psilocybe cubensis</name>
    <name type="common">Psychedelic mushroom</name>
    <name type="synonym">Stropharia cubensis</name>
    <dbReference type="NCBI Taxonomy" id="181762"/>
    <lineage>
        <taxon>Eukaryota</taxon>
        <taxon>Fungi</taxon>
        <taxon>Dikarya</taxon>
        <taxon>Basidiomycota</taxon>
        <taxon>Agaricomycotina</taxon>
        <taxon>Agaricomycetes</taxon>
        <taxon>Agaricomycetidae</taxon>
        <taxon>Agaricales</taxon>
        <taxon>Agaricineae</taxon>
        <taxon>Strophariaceae</taxon>
        <taxon>Psilocybe</taxon>
    </lineage>
</organism>
<name>A0ACB8GJF7_PSICU</name>
<dbReference type="Proteomes" id="UP000664032">
    <property type="component" value="Unassembled WGS sequence"/>
</dbReference>
<sequence length="419" mass="46815">MDPTKYPSAWLYDAPTRPNYPTPPPSFSQPQDEYTSFHQDAFPYPPESLLPAELALSAASLPIDPLQATTPEDEATIISISTSFHPNAEPSPDTIFSSSDGVLFYIDSATVLKACPTAFVAILMQPLSHPKFRDGNISLDISSPELNVIFHALYGTSPAANRPSFDTLIQAVDRMPSYSIPPTTLIRPGGSLYELLLYHAPLHPLESYALAAHHKLHPLAVSVSSHLLSYDLSKISDDMAERIGATYLNKMMHLHMSRFTALKNILLHPPHPHPPSKECGFEDQRKLTRAWALVSAYLAWDARPDLSTHTMHTALNPLMEHLACTQCHQALEDKIKDVIVQWASVKVSDYIAWFSNHLFLRVEHAASGSNMEHYCREPSFFRVRVQLSGWNWGRAWRALVALSSLLTLFHVIVAHDLKT</sequence>
<evidence type="ECO:0000313" key="2">
    <source>
        <dbReference type="Proteomes" id="UP000664032"/>
    </source>
</evidence>
<reference evidence="1" key="1">
    <citation type="submission" date="2021-10" db="EMBL/GenBank/DDBJ databases">
        <title>Psilocybe cubensis genome.</title>
        <authorList>
            <person name="Mckernan K.J."/>
            <person name="Crawford S."/>
            <person name="Trippe A."/>
            <person name="Kane L.T."/>
            <person name="Mclaughlin S."/>
        </authorList>
    </citation>
    <scope>NUCLEOTIDE SEQUENCE</scope>
    <source>
        <strain evidence="1">MGC-MH-2018</strain>
    </source>
</reference>
<comment type="caution">
    <text evidence="1">The sequence shown here is derived from an EMBL/GenBank/DDBJ whole genome shotgun (WGS) entry which is preliminary data.</text>
</comment>
<proteinExistence type="predicted"/>
<accession>A0ACB8GJF7</accession>
<gene>
    <name evidence="1" type="ORF">JR316_0012637</name>
</gene>
<dbReference type="EMBL" id="JAFIQS020000012">
    <property type="protein sequence ID" value="KAH9475522.1"/>
    <property type="molecule type" value="Genomic_DNA"/>
</dbReference>
<evidence type="ECO:0000313" key="1">
    <source>
        <dbReference type="EMBL" id="KAH9475522.1"/>
    </source>
</evidence>
<keyword evidence="2" id="KW-1185">Reference proteome</keyword>